<evidence type="ECO:0000259" key="1">
    <source>
        <dbReference type="Pfam" id="PF00646"/>
    </source>
</evidence>
<dbReference type="Gene3D" id="3.80.10.10">
    <property type="entry name" value="Ribonuclease Inhibitor"/>
    <property type="match status" value="1"/>
</dbReference>
<reference evidence="2" key="1">
    <citation type="submission" date="2022-08" db="EMBL/GenBank/DDBJ databases">
        <authorList>
            <person name="Gutierrez-Valencia J."/>
        </authorList>
    </citation>
    <scope>NUCLEOTIDE SEQUENCE</scope>
</reference>
<evidence type="ECO:0000313" key="2">
    <source>
        <dbReference type="EMBL" id="CAI0413350.1"/>
    </source>
</evidence>
<name>A0AAV0JVB9_9ROSI</name>
<dbReference type="InterPro" id="IPR032675">
    <property type="entry name" value="LRR_dom_sf"/>
</dbReference>
<dbReference type="Proteomes" id="UP001154282">
    <property type="component" value="Unassembled WGS sequence"/>
</dbReference>
<dbReference type="AlphaFoldDB" id="A0AAV0JVB9"/>
<dbReference type="Pfam" id="PF00646">
    <property type="entry name" value="F-box"/>
    <property type="match status" value="1"/>
</dbReference>
<accession>A0AAV0JVB9</accession>
<organism evidence="2 3">
    <name type="scientific">Linum tenue</name>
    <dbReference type="NCBI Taxonomy" id="586396"/>
    <lineage>
        <taxon>Eukaryota</taxon>
        <taxon>Viridiplantae</taxon>
        <taxon>Streptophyta</taxon>
        <taxon>Embryophyta</taxon>
        <taxon>Tracheophyta</taxon>
        <taxon>Spermatophyta</taxon>
        <taxon>Magnoliopsida</taxon>
        <taxon>eudicotyledons</taxon>
        <taxon>Gunneridae</taxon>
        <taxon>Pentapetalae</taxon>
        <taxon>rosids</taxon>
        <taxon>fabids</taxon>
        <taxon>Malpighiales</taxon>
        <taxon>Linaceae</taxon>
        <taxon>Linum</taxon>
    </lineage>
</organism>
<dbReference type="InterPro" id="IPR053781">
    <property type="entry name" value="F-box_AtFBL13-like"/>
</dbReference>
<dbReference type="InterPro" id="IPR036047">
    <property type="entry name" value="F-box-like_dom_sf"/>
</dbReference>
<dbReference type="EMBL" id="CAMGYJ010000005">
    <property type="protein sequence ID" value="CAI0413350.1"/>
    <property type="molecule type" value="Genomic_DNA"/>
</dbReference>
<dbReference type="SUPFAM" id="SSF52047">
    <property type="entry name" value="RNI-like"/>
    <property type="match status" value="1"/>
</dbReference>
<dbReference type="InterPro" id="IPR001810">
    <property type="entry name" value="F-box_dom"/>
</dbReference>
<gene>
    <name evidence="2" type="ORF">LITE_LOCUS15900</name>
</gene>
<feature type="domain" description="F-box" evidence="1">
    <location>
        <begin position="18"/>
        <end position="57"/>
    </location>
</feature>
<dbReference type="Gene3D" id="1.20.1280.50">
    <property type="match status" value="1"/>
</dbReference>
<evidence type="ECO:0000313" key="3">
    <source>
        <dbReference type="Proteomes" id="UP001154282"/>
    </source>
</evidence>
<comment type="caution">
    <text evidence="2">The sequence shown here is derived from an EMBL/GenBank/DDBJ whole genome shotgun (WGS) entry which is preliminary data.</text>
</comment>
<sequence length="389" mass="45218">MENSRKLGKARKGQRDRLSRLPGPIIHHILSFLDTKFAVQTSVLSRAWRCAWKHVPVLNLDKTSFEQYSSFIRFVDNVLSLRYPLRLREVSFIDSGTWVVVSFMNNGIMDEQGEREEHRLYARVIGYALLHDAQHIAIDLDSGEEPECSPDFFHLFGSVTKSNIETLQLRAVSFRNSQYSGFGSVTTLDLYYCWVTDLDVFSDSNFPCLENLVMEECRCYKYTRTETISGLNLVSLKLFPVPSQRLEIRAPKLNFLSLAFRLEVKLLKSSLPSLEHAEIRLGIFFRFDPDDIEKLQFLSLFQDLHNVESLTLHHLTIERFFYAQALSQISEILEEQPSPFTRLKCLKLQSNNVPYNVVDYFLKGSPNTEPHIEFLGKVVNRRFPYEYDF</sequence>
<proteinExistence type="predicted"/>
<protein>
    <recommendedName>
        <fullName evidence="1">F-box domain-containing protein</fullName>
    </recommendedName>
</protein>
<dbReference type="PANTHER" id="PTHR34223:SF51">
    <property type="entry name" value="OS06G0556300 PROTEIN"/>
    <property type="match status" value="1"/>
</dbReference>
<keyword evidence="3" id="KW-1185">Reference proteome</keyword>
<dbReference type="PANTHER" id="PTHR34223">
    <property type="entry name" value="OS11G0201299 PROTEIN"/>
    <property type="match status" value="1"/>
</dbReference>
<dbReference type="InterPro" id="IPR053197">
    <property type="entry name" value="F-box_SCFL_complex_component"/>
</dbReference>
<dbReference type="CDD" id="cd22160">
    <property type="entry name" value="F-box_AtFBL13-like"/>
    <property type="match status" value="1"/>
</dbReference>
<dbReference type="SUPFAM" id="SSF81383">
    <property type="entry name" value="F-box domain"/>
    <property type="match status" value="1"/>
</dbReference>